<reference evidence="7 8" key="1">
    <citation type="submission" date="2019-04" db="EMBL/GenBank/DDBJ databases">
        <title>Azoarcus rhizosphaerae sp. nov. isolated from rhizosphere of Ficus religiosa.</title>
        <authorList>
            <person name="Lin S.-Y."/>
            <person name="Hameed A."/>
            <person name="Hsu Y.-H."/>
            <person name="Young C.-C."/>
        </authorList>
    </citation>
    <scope>NUCLEOTIDE SEQUENCE [LARGE SCALE GENOMIC DNA]</scope>
    <source>
        <strain evidence="7 8">CC-YHH848</strain>
    </source>
</reference>
<keyword evidence="1" id="KW-0645">Protease</keyword>
<dbReference type="InterPro" id="IPR037518">
    <property type="entry name" value="MPN"/>
</dbReference>
<evidence type="ECO:0000259" key="6">
    <source>
        <dbReference type="PROSITE" id="PS50249"/>
    </source>
</evidence>
<evidence type="ECO:0000256" key="4">
    <source>
        <dbReference type="ARBA" id="ARBA00022833"/>
    </source>
</evidence>
<comment type="caution">
    <text evidence="7">The sequence shown here is derived from an EMBL/GenBank/DDBJ whole genome shotgun (WGS) entry which is preliminary data.</text>
</comment>
<dbReference type="Pfam" id="PF14464">
    <property type="entry name" value="Prok-JAB"/>
    <property type="match status" value="1"/>
</dbReference>
<dbReference type="OrthoDB" id="1494599at2"/>
<dbReference type="InterPro" id="IPR028090">
    <property type="entry name" value="JAB_dom_prok"/>
</dbReference>
<keyword evidence="2" id="KW-0479">Metal-binding</keyword>
<dbReference type="RefSeq" id="WP_136383974.1">
    <property type="nucleotide sequence ID" value="NZ_SSOD01000003.1"/>
</dbReference>
<sequence length="159" mass="17970">MSLPLTTNVLSKIFTHAETEYPEECCGIIFSDGKVRTAKNIQNELHRTNPERYPRDARRGYTMSVDDILFLENSFSTRAPAVVIYHSHPDVGAYFSDEDKKKALFSGVPIYPVSYLVIDVRQGKAIEAVLFSYVGDEFRQCQRLTVGPGDQKTEAKCQN</sequence>
<keyword evidence="8" id="KW-1185">Reference proteome</keyword>
<dbReference type="EMBL" id="SSOD01000003">
    <property type="protein sequence ID" value="THF63523.1"/>
    <property type="molecule type" value="Genomic_DNA"/>
</dbReference>
<dbReference type="PROSITE" id="PS50249">
    <property type="entry name" value="MPN"/>
    <property type="match status" value="1"/>
</dbReference>
<dbReference type="AlphaFoldDB" id="A0A4V6RX65"/>
<gene>
    <name evidence="7" type="ORF">E6O51_05565</name>
</gene>
<evidence type="ECO:0000313" key="8">
    <source>
        <dbReference type="Proteomes" id="UP000307956"/>
    </source>
</evidence>
<evidence type="ECO:0000256" key="5">
    <source>
        <dbReference type="ARBA" id="ARBA00023049"/>
    </source>
</evidence>
<organism evidence="7 8">
    <name type="scientific">Pseudothauera rhizosphaerae</name>
    <dbReference type="NCBI Taxonomy" id="2565932"/>
    <lineage>
        <taxon>Bacteria</taxon>
        <taxon>Pseudomonadati</taxon>
        <taxon>Pseudomonadota</taxon>
        <taxon>Betaproteobacteria</taxon>
        <taxon>Rhodocyclales</taxon>
        <taxon>Zoogloeaceae</taxon>
        <taxon>Pseudothauera</taxon>
    </lineage>
</organism>
<dbReference type="InterPro" id="IPR051929">
    <property type="entry name" value="VirAsm_ModProt"/>
</dbReference>
<keyword evidence="3" id="KW-0378">Hydrolase</keyword>
<evidence type="ECO:0000256" key="3">
    <source>
        <dbReference type="ARBA" id="ARBA00022801"/>
    </source>
</evidence>
<accession>A0A4V6RX65</accession>
<keyword evidence="5" id="KW-0482">Metalloprotease</keyword>
<dbReference type="Gene3D" id="3.40.140.10">
    <property type="entry name" value="Cytidine Deaminase, domain 2"/>
    <property type="match status" value="1"/>
</dbReference>
<proteinExistence type="predicted"/>
<evidence type="ECO:0000313" key="7">
    <source>
        <dbReference type="EMBL" id="THF63523.1"/>
    </source>
</evidence>
<evidence type="ECO:0000256" key="2">
    <source>
        <dbReference type="ARBA" id="ARBA00022723"/>
    </source>
</evidence>
<dbReference type="GO" id="GO:0006508">
    <property type="term" value="P:proteolysis"/>
    <property type="evidence" value="ECO:0007669"/>
    <property type="project" value="UniProtKB-KW"/>
</dbReference>
<dbReference type="GO" id="GO:0008235">
    <property type="term" value="F:metalloexopeptidase activity"/>
    <property type="evidence" value="ECO:0007669"/>
    <property type="project" value="TreeGrafter"/>
</dbReference>
<dbReference type="SUPFAM" id="SSF102712">
    <property type="entry name" value="JAB1/MPN domain"/>
    <property type="match status" value="1"/>
</dbReference>
<dbReference type="PANTHER" id="PTHR34858:SF1">
    <property type="entry name" value="CYSO-CYSTEINE PEPTIDASE"/>
    <property type="match status" value="1"/>
</dbReference>
<dbReference type="PANTHER" id="PTHR34858">
    <property type="entry name" value="CYSO-CYSTEINE PEPTIDASE"/>
    <property type="match status" value="1"/>
</dbReference>
<keyword evidence="4" id="KW-0862">Zinc</keyword>
<dbReference type="Proteomes" id="UP000307956">
    <property type="component" value="Unassembled WGS sequence"/>
</dbReference>
<feature type="domain" description="MPN" evidence="6">
    <location>
        <begin position="3"/>
        <end position="137"/>
    </location>
</feature>
<protein>
    <recommendedName>
        <fullName evidence="6">MPN domain-containing protein</fullName>
    </recommendedName>
</protein>
<evidence type="ECO:0000256" key="1">
    <source>
        <dbReference type="ARBA" id="ARBA00022670"/>
    </source>
</evidence>
<name>A0A4V6RX65_9RHOO</name>
<dbReference type="GO" id="GO:0008270">
    <property type="term" value="F:zinc ion binding"/>
    <property type="evidence" value="ECO:0007669"/>
    <property type="project" value="TreeGrafter"/>
</dbReference>